<gene>
    <name evidence="3" type="ORF">BJ554DRAFT_8414</name>
</gene>
<dbReference type="EMBL" id="JAEFCI010006511">
    <property type="protein sequence ID" value="KAG5459637.1"/>
    <property type="molecule type" value="Genomic_DNA"/>
</dbReference>
<keyword evidence="1" id="KW-1133">Transmembrane helix</keyword>
<protein>
    <submittedName>
        <fullName evidence="3">Uncharacterized protein</fullName>
    </submittedName>
</protein>
<name>A0A8H8DJ19_9FUNG</name>
<reference evidence="3 4" key="1">
    <citation type="journal article" name="Sci. Rep.">
        <title>Genome-scale phylogenetic analyses confirm Olpidium as the closest living zoosporic fungus to the non-flagellated, terrestrial fungi.</title>
        <authorList>
            <person name="Chang Y."/>
            <person name="Rochon D."/>
            <person name="Sekimoto S."/>
            <person name="Wang Y."/>
            <person name="Chovatia M."/>
            <person name="Sandor L."/>
            <person name="Salamov A."/>
            <person name="Grigoriev I.V."/>
            <person name="Stajich J.E."/>
            <person name="Spatafora J.W."/>
        </authorList>
    </citation>
    <scope>NUCLEOTIDE SEQUENCE [LARGE SCALE GENOMIC DNA]</scope>
    <source>
        <strain evidence="3">S191</strain>
    </source>
</reference>
<feature type="non-terminal residue" evidence="3">
    <location>
        <position position="1"/>
    </location>
</feature>
<dbReference type="AlphaFoldDB" id="A0A8H8DJ19"/>
<keyword evidence="4" id="KW-1185">Reference proteome</keyword>
<evidence type="ECO:0000256" key="1">
    <source>
        <dbReference type="SAM" id="Phobius"/>
    </source>
</evidence>
<feature type="transmembrane region" description="Helical" evidence="1">
    <location>
        <begin position="87"/>
        <end position="110"/>
    </location>
</feature>
<feature type="chain" id="PRO_5034868785" evidence="2">
    <location>
        <begin position="35"/>
        <end position="119"/>
    </location>
</feature>
<organism evidence="3 4">
    <name type="scientific">Olpidium bornovanus</name>
    <dbReference type="NCBI Taxonomy" id="278681"/>
    <lineage>
        <taxon>Eukaryota</taxon>
        <taxon>Fungi</taxon>
        <taxon>Fungi incertae sedis</taxon>
        <taxon>Olpidiomycota</taxon>
        <taxon>Olpidiomycotina</taxon>
        <taxon>Olpidiomycetes</taxon>
        <taxon>Olpidiales</taxon>
        <taxon>Olpidiaceae</taxon>
        <taxon>Olpidium</taxon>
    </lineage>
</organism>
<evidence type="ECO:0000256" key="2">
    <source>
        <dbReference type="SAM" id="SignalP"/>
    </source>
</evidence>
<proteinExistence type="predicted"/>
<sequence length="119" mass="12612">WPVRWFVAKAVVSWLDKLACSAAASSLLTKLVRAAAPPEPNKLGTAPNVALASRRFRVSLSSSSSISVFACSGAPGGTSLDVFFVNWLGGVVMFGVATALCVTVVLLWLWRPLLRLPAL</sequence>
<evidence type="ECO:0000313" key="4">
    <source>
        <dbReference type="Proteomes" id="UP000673691"/>
    </source>
</evidence>
<accession>A0A8H8DJ19</accession>
<keyword evidence="1" id="KW-0812">Transmembrane</keyword>
<feature type="signal peptide" evidence="2">
    <location>
        <begin position="1"/>
        <end position="34"/>
    </location>
</feature>
<evidence type="ECO:0000313" key="3">
    <source>
        <dbReference type="EMBL" id="KAG5459637.1"/>
    </source>
</evidence>
<dbReference type="Proteomes" id="UP000673691">
    <property type="component" value="Unassembled WGS sequence"/>
</dbReference>
<keyword evidence="1" id="KW-0472">Membrane</keyword>
<comment type="caution">
    <text evidence="3">The sequence shown here is derived from an EMBL/GenBank/DDBJ whole genome shotgun (WGS) entry which is preliminary data.</text>
</comment>
<keyword evidence="2" id="KW-0732">Signal</keyword>